<dbReference type="SUPFAM" id="SSF56112">
    <property type="entry name" value="Protein kinase-like (PK-like)"/>
    <property type="match status" value="1"/>
</dbReference>
<comment type="caution">
    <text evidence="3">The sequence shown here is derived from an EMBL/GenBank/DDBJ whole genome shotgun (WGS) entry which is preliminary data.</text>
</comment>
<organism evidence="3 4">
    <name type="scientific">Macrolepiota fuliginosa MF-IS2</name>
    <dbReference type="NCBI Taxonomy" id="1400762"/>
    <lineage>
        <taxon>Eukaryota</taxon>
        <taxon>Fungi</taxon>
        <taxon>Dikarya</taxon>
        <taxon>Basidiomycota</taxon>
        <taxon>Agaricomycotina</taxon>
        <taxon>Agaricomycetes</taxon>
        <taxon>Agaricomycetidae</taxon>
        <taxon>Agaricales</taxon>
        <taxon>Agaricineae</taxon>
        <taxon>Agaricaceae</taxon>
        <taxon>Macrolepiota</taxon>
    </lineage>
</organism>
<keyword evidence="4" id="KW-1185">Reference proteome</keyword>
<protein>
    <recommendedName>
        <fullName evidence="2">Fungal-type protein kinase domain-containing protein</fullName>
    </recommendedName>
</protein>
<dbReference type="Proteomes" id="UP000807342">
    <property type="component" value="Unassembled WGS sequence"/>
</dbReference>
<accession>A0A9P6C1Z9</accession>
<feature type="domain" description="Fungal-type protein kinase" evidence="2">
    <location>
        <begin position="135"/>
        <end position="591"/>
    </location>
</feature>
<feature type="non-terminal residue" evidence="3">
    <location>
        <position position="1"/>
    </location>
</feature>
<name>A0A9P6C1Z9_9AGAR</name>
<reference evidence="3" key="1">
    <citation type="submission" date="2020-11" db="EMBL/GenBank/DDBJ databases">
        <authorList>
            <consortium name="DOE Joint Genome Institute"/>
            <person name="Ahrendt S."/>
            <person name="Riley R."/>
            <person name="Andreopoulos W."/>
            <person name="Labutti K."/>
            <person name="Pangilinan J."/>
            <person name="Ruiz-Duenas F.J."/>
            <person name="Barrasa J.M."/>
            <person name="Sanchez-Garcia M."/>
            <person name="Camarero S."/>
            <person name="Miyauchi S."/>
            <person name="Serrano A."/>
            <person name="Linde D."/>
            <person name="Babiker R."/>
            <person name="Drula E."/>
            <person name="Ayuso-Fernandez I."/>
            <person name="Pacheco R."/>
            <person name="Padilla G."/>
            <person name="Ferreira P."/>
            <person name="Barriuso J."/>
            <person name="Kellner H."/>
            <person name="Castanera R."/>
            <person name="Alfaro M."/>
            <person name="Ramirez L."/>
            <person name="Pisabarro A.G."/>
            <person name="Kuo A."/>
            <person name="Tritt A."/>
            <person name="Lipzen A."/>
            <person name="He G."/>
            <person name="Yan M."/>
            <person name="Ng V."/>
            <person name="Cullen D."/>
            <person name="Martin F."/>
            <person name="Rosso M.-N."/>
            <person name="Henrissat B."/>
            <person name="Hibbett D."/>
            <person name="Martinez A.T."/>
            <person name="Grigoriev I.V."/>
        </authorList>
    </citation>
    <scope>NUCLEOTIDE SEQUENCE</scope>
    <source>
        <strain evidence="3">MF-IS2</strain>
    </source>
</reference>
<evidence type="ECO:0000256" key="1">
    <source>
        <dbReference type="SAM" id="MobiDB-lite"/>
    </source>
</evidence>
<dbReference type="Pfam" id="PF17667">
    <property type="entry name" value="Pkinase_fungal"/>
    <property type="match status" value="1"/>
</dbReference>
<proteinExistence type="predicted"/>
<evidence type="ECO:0000313" key="3">
    <source>
        <dbReference type="EMBL" id="KAF9449016.1"/>
    </source>
</evidence>
<dbReference type="OrthoDB" id="312874at2759"/>
<evidence type="ECO:0000313" key="4">
    <source>
        <dbReference type="Proteomes" id="UP000807342"/>
    </source>
</evidence>
<sequence length="732" mass="83909">MLEYPLDVFLNYYAPFRPSQESIDGVFDKYVNDTHDKRLLKEVRRDCEGQQRARWVWADFELPPSSLTNSEDTIFGKLGNIIEDIRERSCMDMASESRQSQLYYRNCPNTTLTSEIIGTTFGFDACITDSPENTPKIALANAAVIAEFKKSKDEGHKNRQRLVLAASHIMNDDPCRTWIYGITIEDNMMSIWYFCRSHSVKSKPFDFTKDIKTFIHVFMSLLHATREEIGYDPTVHRVEHNDRICYVYELETAEGRKCFRTLDPLFNSRVLCITGRKTRVWKAVEVAGVAGSALEEKEGAREVAVKDVWLDEGSKTEKEIQDEVFDALERVKEEDYSWASPDLQDYIRPALRDGGYRNYFMEILYDTRLPGTKPCHSIAKPRPHLFTPQLTEVKGSSENILRGSTQACASGRSSCNHSSDASGVRKARLPRDYKTKVHYRLVYGEVGHSLDSAQDLKTSFTAIQDVFIALILLYLARWVHRDVSTGNIILVEGTDRIRGKLSDLEFAKEFSANTVSGDPKTGTPYFMPIEIHSSVAFYIPTAPPRIRQTQPRFLTNPNAVRKRNNKRSVRSPPKFKFQHDVESLWWIILWILLCRVKFSNEFVAELKVTIFRVSDTPDPMRRDLFTSDSDSFISYILQGLHPNHIDYVGELDDIRTTLRDSYTNKDMFDNINKPNAYGPIYDEIWSLLIIIVNYIVGQENTISFSGRSDEDSPPHSGVADDQGPETQRESEP</sequence>
<evidence type="ECO:0000259" key="2">
    <source>
        <dbReference type="Pfam" id="PF17667"/>
    </source>
</evidence>
<dbReference type="PANTHER" id="PTHR38248:SF2">
    <property type="entry name" value="FUNK1 11"/>
    <property type="match status" value="1"/>
</dbReference>
<feature type="region of interest" description="Disordered" evidence="1">
    <location>
        <begin position="705"/>
        <end position="732"/>
    </location>
</feature>
<dbReference type="PANTHER" id="PTHR38248">
    <property type="entry name" value="FUNK1 6"/>
    <property type="match status" value="1"/>
</dbReference>
<dbReference type="InterPro" id="IPR040976">
    <property type="entry name" value="Pkinase_fungal"/>
</dbReference>
<dbReference type="Gene3D" id="1.10.510.10">
    <property type="entry name" value="Transferase(Phosphotransferase) domain 1"/>
    <property type="match status" value="1"/>
</dbReference>
<dbReference type="EMBL" id="MU151143">
    <property type="protein sequence ID" value="KAF9449016.1"/>
    <property type="molecule type" value="Genomic_DNA"/>
</dbReference>
<gene>
    <name evidence="3" type="ORF">P691DRAFT_774983</name>
</gene>
<dbReference type="AlphaFoldDB" id="A0A9P6C1Z9"/>
<dbReference type="InterPro" id="IPR011009">
    <property type="entry name" value="Kinase-like_dom_sf"/>
</dbReference>